<protein>
    <submittedName>
        <fullName evidence="2">Uncharacterized protein</fullName>
    </submittedName>
</protein>
<dbReference type="Proteomes" id="UP000824093">
    <property type="component" value="Unassembled WGS sequence"/>
</dbReference>
<accession>A0A9D1M0I0</accession>
<sequence>MAHVAKKRNFLLVFFDKLTGSSDKNDDLENEDDLGYDPAELAALNEMTDDKINLLVQEHGEQHMVDEDDKKDKLGNIKPKLSRSEVPKAHKESVKEPEKIDEGR</sequence>
<evidence type="ECO:0000256" key="1">
    <source>
        <dbReference type="SAM" id="MobiDB-lite"/>
    </source>
</evidence>
<evidence type="ECO:0000313" key="3">
    <source>
        <dbReference type="Proteomes" id="UP000824093"/>
    </source>
</evidence>
<feature type="region of interest" description="Disordered" evidence="1">
    <location>
        <begin position="59"/>
        <end position="104"/>
    </location>
</feature>
<dbReference type="AlphaFoldDB" id="A0A9D1M0I0"/>
<comment type="caution">
    <text evidence="2">The sequence shown here is derived from an EMBL/GenBank/DDBJ whole genome shotgun (WGS) entry which is preliminary data.</text>
</comment>
<feature type="compositionally biased region" description="Basic and acidic residues" evidence="1">
    <location>
        <begin position="59"/>
        <end position="75"/>
    </location>
</feature>
<gene>
    <name evidence="2" type="ORF">IAB70_01895</name>
</gene>
<proteinExistence type="predicted"/>
<feature type="compositionally biased region" description="Basic and acidic residues" evidence="1">
    <location>
        <begin position="82"/>
        <end position="104"/>
    </location>
</feature>
<reference evidence="2" key="1">
    <citation type="submission" date="2020-10" db="EMBL/GenBank/DDBJ databases">
        <authorList>
            <person name="Gilroy R."/>
        </authorList>
    </citation>
    <scope>NUCLEOTIDE SEQUENCE</scope>
    <source>
        <strain evidence="2">CHK195-15760</strain>
    </source>
</reference>
<dbReference type="EMBL" id="DVNH01000016">
    <property type="protein sequence ID" value="HIU51369.1"/>
    <property type="molecule type" value="Genomic_DNA"/>
</dbReference>
<evidence type="ECO:0000313" key="2">
    <source>
        <dbReference type="EMBL" id="HIU51369.1"/>
    </source>
</evidence>
<organism evidence="2 3">
    <name type="scientific">Candidatus Merdicola faecigallinarum</name>
    <dbReference type="NCBI Taxonomy" id="2840862"/>
    <lineage>
        <taxon>Bacteria</taxon>
        <taxon>Bacillati</taxon>
        <taxon>Bacillota</taxon>
        <taxon>Clostridia</taxon>
        <taxon>Candidatus Merdicola</taxon>
    </lineage>
</organism>
<name>A0A9D1M0I0_9FIRM</name>
<reference evidence="2" key="2">
    <citation type="journal article" date="2021" name="PeerJ">
        <title>Extensive microbial diversity within the chicken gut microbiome revealed by metagenomics and culture.</title>
        <authorList>
            <person name="Gilroy R."/>
            <person name="Ravi A."/>
            <person name="Getino M."/>
            <person name="Pursley I."/>
            <person name="Horton D.L."/>
            <person name="Alikhan N.F."/>
            <person name="Baker D."/>
            <person name="Gharbi K."/>
            <person name="Hall N."/>
            <person name="Watson M."/>
            <person name="Adriaenssens E.M."/>
            <person name="Foster-Nyarko E."/>
            <person name="Jarju S."/>
            <person name="Secka A."/>
            <person name="Antonio M."/>
            <person name="Oren A."/>
            <person name="Chaudhuri R.R."/>
            <person name="La Ragione R."/>
            <person name="Hildebrand F."/>
            <person name="Pallen M.J."/>
        </authorList>
    </citation>
    <scope>NUCLEOTIDE SEQUENCE</scope>
    <source>
        <strain evidence="2">CHK195-15760</strain>
    </source>
</reference>